<dbReference type="SUPFAM" id="SSF49464">
    <property type="entry name" value="Carboxypeptidase regulatory domain-like"/>
    <property type="match status" value="3"/>
</dbReference>
<evidence type="ECO:0000313" key="2">
    <source>
        <dbReference type="EMBL" id="KIG17403.1"/>
    </source>
</evidence>
<dbReference type="SUPFAM" id="SSF49452">
    <property type="entry name" value="Starch-binding domain-like"/>
    <property type="match status" value="2"/>
</dbReference>
<dbReference type="GO" id="GO:0005506">
    <property type="term" value="F:iron ion binding"/>
    <property type="evidence" value="ECO:0007669"/>
    <property type="project" value="InterPro"/>
</dbReference>
<dbReference type="PANTHER" id="PTHR23303">
    <property type="entry name" value="CARBOXYPEPTIDASE REGULATORY REGION-CONTAINING"/>
    <property type="match status" value="1"/>
</dbReference>
<organism evidence="2 3">
    <name type="scientific">Enhygromyxa salina</name>
    <dbReference type="NCBI Taxonomy" id="215803"/>
    <lineage>
        <taxon>Bacteria</taxon>
        <taxon>Pseudomonadati</taxon>
        <taxon>Myxococcota</taxon>
        <taxon>Polyangia</taxon>
        <taxon>Nannocystales</taxon>
        <taxon>Nannocystaceae</taxon>
        <taxon>Enhygromyxa</taxon>
    </lineage>
</organism>
<sequence length="857" mass="89911">MIRGAVRLEIALDEDDAEGAGAPAKPSAASLADPELAAMLAEVPAWKLEPPGTKDCRVRAWQAGKLVGSEVTCAANGDYSLELAPGVTGVVHVEILVAGHLRGLVEAQVDAPVGAKGEQVVDGVHTIELVTVALGEGHVVSGQTVDARGDPLANVQVQALPRPTMDEPIPWRTVSDEQGRFEFTTVPYGPLSLRGIKPGYALSVVEAISPEDAVLMVLDELIDLEGAVVATPELIARAVVRLEGSSVWPAVERSLAADGSFIFEQLADGIYGVEVTVPASEPGGAEFASVPLENITPDLRVSLALVPAFRVPVRVVDPDGEPISGARVTLGYSQIGMLQKTAETDPDGRAQVGPVVPGPYFVHADADGYLPPEAVEVEVGMQGFEGAEQVVVLIRPAKLEGVVVDEDDRPVAGAEVLLDSDVAFSVGEGDSRRRMFAAAIGASDGSLGVTQGAVLDIPLFAEDEDEGGIGVIVTDEHGRFEVDSLLPGSYRIWARHGEHAGSAVTTLELRSGEVHAGLKLRLREGVPLTGVVRSANGQPLVGIQIDLGDGMILTTDDRGVFDAGFRRGDQRLVLRGVGMIPKQVEVELGDAPMDLEVELSPANGRFEGRVVDGNNQPIADVEVELRPLDGLSASLITWTDARGLYGFDQLAPGRVQIDFSHGGHVPASSDAVVDERAGLRHEIVLDAGWAATVLVRSAVRGDPIAGVELVAGHAQATTDKQGTASLTQLVGESAQLELRAAGWVAKTVELRRDGAALVRVTVELVEGGSISGTIDDDVGDPVASATIEIRSTRGELLGSTRSNGRGEWIVEGIPAGDVEVRAEPPPSSSAVLAPVELRSDIIRGEVTKAVRLRFDRL</sequence>
<dbReference type="GO" id="GO:0016702">
    <property type="term" value="F:oxidoreductase activity, acting on single donors with incorporation of molecular oxygen, incorporation of two atoms of oxygen"/>
    <property type="evidence" value="ECO:0007669"/>
    <property type="project" value="InterPro"/>
</dbReference>
<dbReference type="Gene3D" id="2.60.130.10">
    <property type="entry name" value="Aromatic compound dioxygenase"/>
    <property type="match status" value="1"/>
</dbReference>
<dbReference type="InterPro" id="IPR008969">
    <property type="entry name" value="CarboxyPept-like_regulatory"/>
</dbReference>
<comment type="caution">
    <text evidence="2">The sequence shown here is derived from an EMBL/GenBank/DDBJ whole genome shotgun (WGS) entry which is preliminary data.</text>
</comment>
<evidence type="ECO:0000256" key="1">
    <source>
        <dbReference type="ARBA" id="ARBA00022729"/>
    </source>
</evidence>
<protein>
    <recommendedName>
        <fullName evidence="4">Nickel uptake substrate-specific transmembrane region</fullName>
    </recommendedName>
</protein>
<dbReference type="GO" id="GO:0030246">
    <property type="term" value="F:carbohydrate binding"/>
    <property type="evidence" value="ECO:0007669"/>
    <property type="project" value="InterPro"/>
</dbReference>
<dbReference type="EMBL" id="JMCC02000025">
    <property type="protein sequence ID" value="KIG17403.1"/>
    <property type="molecule type" value="Genomic_DNA"/>
</dbReference>
<name>A0A0C2A1Z4_9BACT</name>
<dbReference type="InterPro" id="IPR015889">
    <property type="entry name" value="Intradiol_dOase_core"/>
</dbReference>
<dbReference type="Gene3D" id="2.60.40.1120">
    <property type="entry name" value="Carboxypeptidase-like, regulatory domain"/>
    <property type="match status" value="2"/>
</dbReference>
<evidence type="ECO:0008006" key="4">
    <source>
        <dbReference type="Google" id="ProtNLM"/>
    </source>
</evidence>
<dbReference type="InterPro" id="IPR013784">
    <property type="entry name" value="Carb-bd-like_fold"/>
</dbReference>
<dbReference type="AlphaFoldDB" id="A0A0C2A1Z4"/>
<dbReference type="Proteomes" id="UP000031599">
    <property type="component" value="Unassembled WGS sequence"/>
</dbReference>
<dbReference type="Pfam" id="PF13620">
    <property type="entry name" value="CarboxypepD_reg"/>
    <property type="match status" value="3"/>
</dbReference>
<evidence type="ECO:0000313" key="3">
    <source>
        <dbReference type="Proteomes" id="UP000031599"/>
    </source>
</evidence>
<reference evidence="2 3" key="1">
    <citation type="submission" date="2014-12" db="EMBL/GenBank/DDBJ databases">
        <title>Genome assembly of Enhygromyxa salina DSM 15201.</title>
        <authorList>
            <person name="Sharma G."/>
            <person name="Subramanian S."/>
        </authorList>
    </citation>
    <scope>NUCLEOTIDE SEQUENCE [LARGE SCALE GENOMIC DNA]</scope>
    <source>
        <strain evidence="2 3">DSM 15201</strain>
    </source>
</reference>
<dbReference type="InterPro" id="IPR051417">
    <property type="entry name" value="SDr/BOS_complex"/>
</dbReference>
<keyword evidence="1" id="KW-0732">Signal</keyword>
<dbReference type="PANTHER" id="PTHR23303:SF14">
    <property type="entry name" value="BOS COMPLEX SUBUNIT NOMO1-RELATED"/>
    <property type="match status" value="1"/>
</dbReference>
<gene>
    <name evidence="2" type="ORF">DB30_03322</name>
</gene>
<proteinExistence type="predicted"/>
<accession>A0A0C2A1Z4</accession>